<dbReference type="Pfam" id="PF08757">
    <property type="entry name" value="CotH"/>
    <property type="match status" value="1"/>
</dbReference>
<feature type="transmembrane region" description="Helical" evidence="1">
    <location>
        <begin position="589"/>
        <end position="607"/>
    </location>
</feature>
<protein>
    <recommendedName>
        <fullName evidence="5">Spore coat protein CotH</fullName>
    </recommendedName>
</protein>
<keyword evidence="2" id="KW-0732">Signal</keyword>
<reference evidence="3" key="1">
    <citation type="submission" date="2019-03" db="EMBL/GenBank/DDBJ databases">
        <title>Long read genome sequence of the mycoparasitic Pythium oligandrum ATCC 38472 isolated from sugarbeet rhizosphere.</title>
        <authorList>
            <person name="Gaulin E."/>
        </authorList>
    </citation>
    <scope>NUCLEOTIDE SEQUENCE</scope>
    <source>
        <strain evidence="3">ATCC 38472_TT</strain>
    </source>
</reference>
<comment type="caution">
    <text evidence="3">The sequence shown here is derived from an EMBL/GenBank/DDBJ whole genome shotgun (WGS) entry which is preliminary data.</text>
</comment>
<evidence type="ECO:0000313" key="3">
    <source>
        <dbReference type="EMBL" id="TMW62116.1"/>
    </source>
</evidence>
<feature type="signal peptide" evidence="2">
    <location>
        <begin position="1"/>
        <end position="22"/>
    </location>
</feature>
<dbReference type="OrthoDB" id="540213at2759"/>
<keyword evidence="1" id="KW-0472">Membrane</keyword>
<evidence type="ECO:0008006" key="5">
    <source>
        <dbReference type="Google" id="ProtNLM"/>
    </source>
</evidence>
<gene>
    <name evidence="3" type="ORF">Poli38472_009609</name>
</gene>
<dbReference type="AlphaFoldDB" id="A0A8K1FGX5"/>
<keyword evidence="4" id="KW-1185">Reference proteome</keyword>
<evidence type="ECO:0000256" key="2">
    <source>
        <dbReference type="SAM" id="SignalP"/>
    </source>
</evidence>
<evidence type="ECO:0000313" key="4">
    <source>
        <dbReference type="Proteomes" id="UP000794436"/>
    </source>
</evidence>
<name>A0A8K1FGX5_PYTOL</name>
<keyword evidence="1" id="KW-1133">Transmembrane helix</keyword>
<keyword evidence="1" id="KW-0812">Transmembrane</keyword>
<feature type="chain" id="PRO_5035470132" description="Spore coat protein CotH" evidence="2">
    <location>
        <begin position="23"/>
        <end position="634"/>
    </location>
</feature>
<evidence type="ECO:0000256" key="1">
    <source>
        <dbReference type="SAM" id="Phobius"/>
    </source>
</evidence>
<dbReference type="InterPro" id="IPR014867">
    <property type="entry name" value="Spore_coat_CotH_CotH2/3/7"/>
</dbReference>
<dbReference type="EMBL" id="SPLM01000074">
    <property type="protein sequence ID" value="TMW62116.1"/>
    <property type="molecule type" value="Genomic_DNA"/>
</dbReference>
<proteinExistence type="predicted"/>
<sequence>MHWKIAAIAALLSVATTTSVTAESPKGSCFELPVVIVTPTKEPFPGKVCKPDPIPSQDCRKRPVENTVEVIDHFTDGAFNCVDDLPTQVYKSVMHYRGQSSLGFKKHQYTVKLDEDVPFLGFPEDRRFVLNGPLIDGSLMRNHLAHWMFRGTGRYSPRTRHFVFYIRDPETKELEYFGIYLALEKITYGKNRVNLAPLDNQCTTPQELSGGWAWQLNPLNYGVYSPNIISDPYQLMFGSGERPVLMHPKPQVMTQTMRDYFVNASTGPLPQLYRYLFRNMTHPDILEKHIDLGSFVDYLLHSELSQNSDAYRRSTYFFKDREQPINAGPVWDFNLAYGLGNNNPDWLFRPFLLWRRLTINYKFVALIAKRWRALRADVWSDESIKQFIESSAAPLRRQIKPCKKWQGRDAPCAFVKVEGSYDSHVENMQKSVLARAKWMDENVVKLYGPVERDIWGMAIHIPHYNCGPNGTDSGCLTDPEKYINAVEFPPLRQPYAGGDCPKKEGPVEEPSIDPCWLSVGSYAKDVSITRFCSGHGSCPPGPGAKCTCTRHHDSPNCGSVPGYYAYYSMNVASPQLPANAPSPSWSESAAVAVFMVFCVAAALVIVYHRKAGRWSAKWSEKRPLQSALSSAYGT</sequence>
<dbReference type="Proteomes" id="UP000794436">
    <property type="component" value="Unassembled WGS sequence"/>
</dbReference>
<accession>A0A8K1FGX5</accession>
<organism evidence="3 4">
    <name type="scientific">Pythium oligandrum</name>
    <name type="common">Mycoparasitic fungus</name>
    <dbReference type="NCBI Taxonomy" id="41045"/>
    <lineage>
        <taxon>Eukaryota</taxon>
        <taxon>Sar</taxon>
        <taxon>Stramenopiles</taxon>
        <taxon>Oomycota</taxon>
        <taxon>Peronosporomycetes</taxon>
        <taxon>Pythiales</taxon>
        <taxon>Pythiaceae</taxon>
        <taxon>Pythium</taxon>
    </lineage>
</organism>